<dbReference type="Gene3D" id="3.60.15.10">
    <property type="entry name" value="Ribonuclease Z/Hydroxyacylglutathione hydrolase-like"/>
    <property type="match status" value="1"/>
</dbReference>
<dbReference type="PROSITE" id="PS51318">
    <property type="entry name" value="TAT"/>
    <property type="match status" value="1"/>
</dbReference>
<dbReference type="Proteomes" id="UP000550401">
    <property type="component" value="Unassembled WGS sequence"/>
</dbReference>
<proteinExistence type="predicted"/>
<dbReference type="PANTHER" id="PTHR43546">
    <property type="entry name" value="UPF0173 METAL-DEPENDENT HYDROLASE MJ1163-RELATED"/>
    <property type="match status" value="1"/>
</dbReference>
<feature type="domain" description="Metallo-beta-lactamase" evidence="1">
    <location>
        <begin position="63"/>
        <end position="243"/>
    </location>
</feature>
<dbReference type="Pfam" id="PF12706">
    <property type="entry name" value="Lactamase_B_2"/>
    <property type="match status" value="1"/>
</dbReference>
<dbReference type="RefSeq" id="WP_182528983.1">
    <property type="nucleotide sequence ID" value="NZ_JACGXL010000001.1"/>
</dbReference>
<gene>
    <name evidence="2" type="ORF">FHW12_000046</name>
</gene>
<evidence type="ECO:0000313" key="3">
    <source>
        <dbReference type="Proteomes" id="UP000550401"/>
    </source>
</evidence>
<dbReference type="InterPro" id="IPR001279">
    <property type="entry name" value="Metallo-B-lactamas"/>
</dbReference>
<dbReference type="InterPro" id="IPR006311">
    <property type="entry name" value="TAT_signal"/>
</dbReference>
<reference evidence="2 3" key="1">
    <citation type="submission" date="2020-07" db="EMBL/GenBank/DDBJ databases">
        <title>Genomic Encyclopedia of Type Strains, Phase IV (KMG-V): Genome sequencing to study the core and pangenomes of soil and plant-associated prokaryotes.</title>
        <authorList>
            <person name="Whitman W."/>
        </authorList>
    </citation>
    <scope>NUCLEOTIDE SEQUENCE [LARGE SCALE GENOMIC DNA]</scope>
    <source>
        <strain evidence="2 3">RH2WT43</strain>
    </source>
</reference>
<protein>
    <submittedName>
        <fullName evidence="2">L-ascorbate metabolism protein UlaG (Beta-lactamase superfamily)</fullName>
    </submittedName>
</protein>
<organism evidence="2 3">
    <name type="scientific">Dokdonella fugitiva</name>
    <dbReference type="NCBI Taxonomy" id="328517"/>
    <lineage>
        <taxon>Bacteria</taxon>
        <taxon>Pseudomonadati</taxon>
        <taxon>Pseudomonadota</taxon>
        <taxon>Gammaproteobacteria</taxon>
        <taxon>Lysobacterales</taxon>
        <taxon>Rhodanobacteraceae</taxon>
        <taxon>Dokdonella</taxon>
    </lineage>
</organism>
<name>A0A839EQ53_9GAMM</name>
<dbReference type="InterPro" id="IPR036866">
    <property type="entry name" value="RibonucZ/Hydroxyglut_hydro"/>
</dbReference>
<sequence>MSMPEHGRPTRRAFLRGAVALGAAALLPPRHRLAAAADAPTLRVQRLAWAGIRLQLDDACVFLDPLVSANVWEDALKDPLVPVGDARGERWVLVSHRHPDHCDPAAIRQALGDEGTLLYPAQGGAPAVNGVKMRAASLYEPQLLGNFTATAVPAVDGYGDPQVSWIASAGGRRIIHCGDTLWHGGWWRIGRQFGPFDAAFLPINGARFSWRKPVSDVPAVMTAEQAVAAAVVIGARRIVPIHYGVRGAEGYAEDPHAQQELLEHAARRDVAVRILRPGEWIDWNA</sequence>
<dbReference type="InterPro" id="IPR050114">
    <property type="entry name" value="UPF0173_UPF0282_UlaG_hydrolase"/>
</dbReference>
<dbReference type="AlphaFoldDB" id="A0A839EQ53"/>
<accession>A0A839EQ53</accession>
<evidence type="ECO:0000313" key="2">
    <source>
        <dbReference type="EMBL" id="MBA8885855.1"/>
    </source>
</evidence>
<dbReference type="EMBL" id="JACGXL010000001">
    <property type="protein sequence ID" value="MBA8885855.1"/>
    <property type="molecule type" value="Genomic_DNA"/>
</dbReference>
<dbReference type="PANTHER" id="PTHR43546:SF3">
    <property type="entry name" value="UPF0173 METAL-DEPENDENT HYDROLASE MJ1163"/>
    <property type="match status" value="1"/>
</dbReference>
<keyword evidence="3" id="KW-1185">Reference proteome</keyword>
<comment type="caution">
    <text evidence="2">The sequence shown here is derived from an EMBL/GenBank/DDBJ whole genome shotgun (WGS) entry which is preliminary data.</text>
</comment>
<evidence type="ECO:0000259" key="1">
    <source>
        <dbReference type="Pfam" id="PF12706"/>
    </source>
</evidence>
<dbReference type="SUPFAM" id="SSF56281">
    <property type="entry name" value="Metallo-hydrolase/oxidoreductase"/>
    <property type="match status" value="1"/>
</dbReference>